<proteinExistence type="predicted"/>
<organism evidence="1">
    <name type="scientific">freshwater metagenome</name>
    <dbReference type="NCBI Taxonomy" id="449393"/>
    <lineage>
        <taxon>unclassified sequences</taxon>
        <taxon>metagenomes</taxon>
        <taxon>ecological metagenomes</taxon>
    </lineage>
</organism>
<dbReference type="EMBL" id="CAEZUN010000103">
    <property type="protein sequence ID" value="CAB4604261.1"/>
    <property type="molecule type" value="Genomic_DNA"/>
</dbReference>
<dbReference type="AlphaFoldDB" id="A0A6J6GSK1"/>
<name>A0A6J6GSK1_9ZZZZ</name>
<protein>
    <submittedName>
        <fullName evidence="1">Unannotated protein</fullName>
    </submittedName>
</protein>
<gene>
    <name evidence="1" type="ORF">UFOPK1826_00892</name>
</gene>
<sequence>MARSTIAPAEIKTWYATPNNISPDGLTVTRLSFGNAATTTLEPSDGITSEDVIRSVVPSFFVAVYVQPVIAADTTSTLVFANEMVLPLTAVIAEAALLNTAFEQLVVVILSPTIKPGAELKVSVTTLPVSEPVVIVGVTERTNVKVFVLLVVNFATGSLNLITKFAATAAWVSAVKGVAVVTVGEELSAPIVMSVEKGALKLNTVSAA</sequence>
<reference evidence="1" key="1">
    <citation type="submission" date="2020-05" db="EMBL/GenBank/DDBJ databases">
        <authorList>
            <person name="Chiriac C."/>
            <person name="Salcher M."/>
            <person name="Ghai R."/>
            <person name="Kavagutti S V."/>
        </authorList>
    </citation>
    <scope>NUCLEOTIDE SEQUENCE</scope>
</reference>
<evidence type="ECO:0000313" key="1">
    <source>
        <dbReference type="EMBL" id="CAB4604261.1"/>
    </source>
</evidence>
<accession>A0A6J6GSK1</accession>